<dbReference type="SUPFAM" id="SSF52047">
    <property type="entry name" value="RNI-like"/>
    <property type="match status" value="1"/>
</dbReference>
<evidence type="ECO:0000313" key="1">
    <source>
        <dbReference type="Proteomes" id="UP000038045"/>
    </source>
</evidence>
<dbReference type="WBParaSite" id="PTRK_0001380800.1">
    <property type="protein sequence ID" value="PTRK_0001380800.1"/>
    <property type="gene ID" value="PTRK_0001380800"/>
</dbReference>
<organism evidence="1 2">
    <name type="scientific">Parastrongyloides trichosuri</name>
    <name type="common">Possum-specific nematode worm</name>
    <dbReference type="NCBI Taxonomy" id="131310"/>
    <lineage>
        <taxon>Eukaryota</taxon>
        <taxon>Metazoa</taxon>
        <taxon>Ecdysozoa</taxon>
        <taxon>Nematoda</taxon>
        <taxon>Chromadorea</taxon>
        <taxon>Rhabditida</taxon>
        <taxon>Tylenchina</taxon>
        <taxon>Panagrolaimomorpha</taxon>
        <taxon>Strongyloidoidea</taxon>
        <taxon>Strongyloididae</taxon>
        <taxon>Parastrongyloides</taxon>
    </lineage>
</organism>
<dbReference type="STRING" id="131310.A0A0N4ZYD7"/>
<name>A0A0N4ZYD7_PARTI</name>
<reference evidence="2" key="1">
    <citation type="submission" date="2017-02" db="UniProtKB">
        <authorList>
            <consortium name="WormBaseParasite"/>
        </authorList>
    </citation>
    <scope>IDENTIFICATION</scope>
</reference>
<keyword evidence="1" id="KW-1185">Reference proteome</keyword>
<proteinExistence type="predicted"/>
<protein>
    <submittedName>
        <fullName evidence="2">Leucine-rich repeat containing protein</fullName>
    </submittedName>
</protein>
<evidence type="ECO:0000313" key="2">
    <source>
        <dbReference type="WBParaSite" id="PTRK_0001380800.1"/>
    </source>
</evidence>
<dbReference type="Proteomes" id="UP000038045">
    <property type="component" value="Unplaced"/>
</dbReference>
<dbReference type="Gene3D" id="3.80.10.10">
    <property type="entry name" value="Ribonuclease Inhibitor"/>
    <property type="match status" value="1"/>
</dbReference>
<dbReference type="InterPro" id="IPR032675">
    <property type="entry name" value="LRR_dom_sf"/>
</dbReference>
<accession>A0A0N4ZYD7</accession>
<dbReference type="AlphaFoldDB" id="A0A0N4ZYD7"/>
<sequence>MSGVRIDQERILDNYQDYQINPSTIIYAIDENERDEILKRKNVKGIRIYHNQKCPEDEIVFEDNKLVSINIRYNEINKVDKFDIISTYKKNTLPQLIKKNILEIFYTPIYIENLIVLKIDFELDEDFCRVLRKLKKLTVLNIKRGLNKETNRISPIFLESLLYLKNIINFAFTNNDTVHQEDISKMIDHLPQTLLCLTFEENNLTSFPDKLEKFQNLIALNIGNNCMETIPQSIMKLKYIEFVDATSRIDHKGISYIPLKLLYKFQNVKAYIGLRNGNRIIERAHKMTMKDLKNVCDCYLGTVQVDDNRILSLKDICYEKLPSNYDKNILPKCIMEEIETFFLCDFCDNIRVHHGHKCNFHRMTATFGDPFSDTPFSLYDVVVFTRTKICKYCYSKIYFPYFSVEELF</sequence>